<dbReference type="GO" id="GO:0009244">
    <property type="term" value="P:lipopolysaccharide core region biosynthetic process"/>
    <property type="evidence" value="ECO:0007669"/>
    <property type="project" value="TreeGrafter"/>
</dbReference>
<keyword evidence="1" id="KW-0328">Glycosyltransferase</keyword>
<evidence type="ECO:0000256" key="2">
    <source>
        <dbReference type="ARBA" id="ARBA00022679"/>
    </source>
</evidence>
<dbReference type="GO" id="GO:0005829">
    <property type="term" value="C:cytosol"/>
    <property type="evidence" value="ECO:0007669"/>
    <property type="project" value="TreeGrafter"/>
</dbReference>
<organism evidence="3">
    <name type="scientific">marine metagenome</name>
    <dbReference type="NCBI Taxonomy" id="408172"/>
    <lineage>
        <taxon>unclassified sequences</taxon>
        <taxon>metagenomes</taxon>
        <taxon>ecological metagenomes</taxon>
    </lineage>
</organism>
<accession>A0A383A6E6</accession>
<feature type="non-terminal residue" evidence="3">
    <location>
        <position position="1"/>
    </location>
</feature>
<keyword evidence="2" id="KW-0808">Transferase</keyword>
<gene>
    <name evidence="3" type="ORF">METZ01_LOCUS456300</name>
</gene>
<dbReference type="CDD" id="cd03789">
    <property type="entry name" value="GT9_LPS_heptosyltransferase"/>
    <property type="match status" value="1"/>
</dbReference>
<dbReference type="SUPFAM" id="SSF53756">
    <property type="entry name" value="UDP-Glycosyltransferase/glycogen phosphorylase"/>
    <property type="match status" value="1"/>
</dbReference>
<evidence type="ECO:0000313" key="3">
    <source>
        <dbReference type="EMBL" id="SVE03446.1"/>
    </source>
</evidence>
<proteinExistence type="predicted"/>
<name>A0A383A6E6_9ZZZZ</name>
<dbReference type="EMBL" id="UINC01189660">
    <property type="protein sequence ID" value="SVE03446.1"/>
    <property type="molecule type" value="Genomic_DNA"/>
</dbReference>
<reference evidence="3" key="1">
    <citation type="submission" date="2018-05" db="EMBL/GenBank/DDBJ databases">
        <authorList>
            <person name="Lanie J.A."/>
            <person name="Ng W.-L."/>
            <person name="Kazmierczak K.M."/>
            <person name="Andrzejewski T.M."/>
            <person name="Davidsen T.M."/>
            <person name="Wayne K.J."/>
            <person name="Tettelin H."/>
            <person name="Glass J.I."/>
            <person name="Rusch D."/>
            <person name="Podicherti R."/>
            <person name="Tsui H.-C.T."/>
            <person name="Winkler M.E."/>
        </authorList>
    </citation>
    <scope>NUCLEOTIDE SEQUENCE</scope>
</reference>
<dbReference type="AlphaFoldDB" id="A0A383A6E6"/>
<dbReference type="Gene3D" id="3.40.50.2000">
    <property type="entry name" value="Glycogen Phosphorylase B"/>
    <property type="match status" value="1"/>
</dbReference>
<sequence>PSVTSQSPLIIINAYPGKLIPIRGWPINHYIDLIKRLLNLNPELNVVLIGLSTATNYNGEIVSRVVNKRCIDLSGKTDSPKDLVSLLSLAKLLISNDGGPVHFASLIDLHSVVLFGPETPALYSPIGSANTVLYSSFSCSPCISAFNHRNTPCSDNKCLQAISVEQVYSAVISAYQDVSKFDLKSKT</sequence>
<dbReference type="PANTHER" id="PTHR30160">
    <property type="entry name" value="TETRAACYLDISACCHARIDE 4'-KINASE-RELATED"/>
    <property type="match status" value="1"/>
</dbReference>
<dbReference type="InterPro" id="IPR051199">
    <property type="entry name" value="LPS_LOS_Heptosyltrfase"/>
</dbReference>
<evidence type="ECO:0008006" key="4">
    <source>
        <dbReference type="Google" id="ProtNLM"/>
    </source>
</evidence>
<protein>
    <recommendedName>
        <fullName evidence="4">Glycosyltransferase family 9 protein</fullName>
    </recommendedName>
</protein>
<dbReference type="GO" id="GO:0008713">
    <property type="term" value="F:ADP-heptose-lipopolysaccharide heptosyltransferase activity"/>
    <property type="evidence" value="ECO:0007669"/>
    <property type="project" value="TreeGrafter"/>
</dbReference>
<dbReference type="PANTHER" id="PTHR30160:SF1">
    <property type="entry name" value="LIPOPOLYSACCHARIDE 1,2-N-ACETYLGLUCOSAMINETRANSFERASE-RELATED"/>
    <property type="match status" value="1"/>
</dbReference>
<dbReference type="InterPro" id="IPR002201">
    <property type="entry name" value="Glyco_trans_9"/>
</dbReference>
<dbReference type="Pfam" id="PF01075">
    <property type="entry name" value="Glyco_transf_9"/>
    <property type="match status" value="1"/>
</dbReference>
<evidence type="ECO:0000256" key="1">
    <source>
        <dbReference type="ARBA" id="ARBA00022676"/>
    </source>
</evidence>